<evidence type="ECO:0000256" key="1">
    <source>
        <dbReference type="ARBA" id="ARBA00022741"/>
    </source>
</evidence>
<evidence type="ECO:0000313" key="4">
    <source>
        <dbReference type="Proteomes" id="UP000234950"/>
    </source>
</evidence>
<dbReference type="AlphaFoldDB" id="A0A2N5H7H0"/>
<dbReference type="PANTHER" id="PTHR43384">
    <property type="entry name" value="SEPTUM SITE-DETERMINING PROTEIN MIND HOMOLOG, CHLOROPLASTIC-RELATED"/>
    <property type="match status" value="1"/>
</dbReference>
<evidence type="ECO:0000313" key="3">
    <source>
        <dbReference type="EMBL" id="PLS01471.1"/>
    </source>
</evidence>
<organism evidence="3 4">
    <name type="scientific">Neobacillus cucumis</name>
    <dbReference type="NCBI Taxonomy" id="1740721"/>
    <lineage>
        <taxon>Bacteria</taxon>
        <taxon>Bacillati</taxon>
        <taxon>Bacillota</taxon>
        <taxon>Bacilli</taxon>
        <taxon>Bacillales</taxon>
        <taxon>Bacillaceae</taxon>
        <taxon>Neobacillus</taxon>
    </lineage>
</organism>
<accession>A0A2N5H7H0</accession>
<comment type="caution">
    <text evidence="3">The sequence shown here is derived from an EMBL/GenBank/DDBJ whole genome shotgun (WGS) entry which is preliminary data.</text>
</comment>
<dbReference type="EMBL" id="PGVE01000095">
    <property type="protein sequence ID" value="PLS01471.1"/>
    <property type="molecule type" value="Genomic_DNA"/>
</dbReference>
<dbReference type="GO" id="GO:0016887">
    <property type="term" value="F:ATP hydrolysis activity"/>
    <property type="evidence" value="ECO:0007669"/>
    <property type="project" value="TreeGrafter"/>
</dbReference>
<dbReference type="Pfam" id="PF10609">
    <property type="entry name" value="ParA"/>
    <property type="match status" value="1"/>
</dbReference>
<dbReference type="Proteomes" id="UP000234950">
    <property type="component" value="Unassembled WGS sequence"/>
</dbReference>
<evidence type="ECO:0000256" key="2">
    <source>
        <dbReference type="ARBA" id="ARBA00022840"/>
    </source>
</evidence>
<dbReference type="CDD" id="cd02038">
    <property type="entry name" value="FlhG-like"/>
    <property type="match status" value="1"/>
</dbReference>
<protein>
    <submittedName>
        <fullName evidence="3">Cobyrinic acid a,c-diamide synthase</fullName>
    </submittedName>
</protein>
<dbReference type="GO" id="GO:0005829">
    <property type="term" value="C:cytosol"/>
    <property type="evidence" value="ECO:0007669"/>
    <property type="project" value="TreeGrafter"/>
</dbReference>
<dbReference type="GO" id="GO:0009898">
    <property type="term" value="C:cytoplasmic side of plasma membrane"/>
    <property type="evidence" value="ECO:0007669"/>
    <property type="project" value="TreeGrafter"/>
</dbReference>
<sequence>MKKDQAQRLRELYQHFKTVTEEKTTKVVSVTSGKGGVGKSNFALNFALGLSEEGQKVVLIDLDIGMANLEILLGMNPKHHLMEMVYERKTIWDVMEKGPAGLELISGGSSFNEILDLSDQDTDYLFSELSKLQGYADLILFDTGAGLSKESQRCHLAADEIILVTTPEPTAMTDAYSVIKILHHQDVNLSIRLVVNRVANSKDGAAVANRIRMVTEKFLGKELEILGFIPNDSFVVQSVLEQTPFLLNYPKSQAAKWIRDIVSIYLHVDGKNEKNTGIKGFIQRISHLVKK</sequence>
<dbReference type="InterPro" id="IPR033875">
    <property type="entry name" value="FlhG"/>
</dbReference>
<name>A0A2N5H7H0_9BACI</name>
<dbReference type="Gene3D" id="3.40.50.300">
    <property type="entry name" value="P-loop containing nucleotide triphosphate hydrolases"/>
    <property type="match status" value="1"/>
</dbReference>
<dbReference type="SUPFAM" id="SSF52540">
    <property type="entry name" value="P-loop containing nucleoside triphosphate hydrolases"/>
    <property type="match status" value="1"/>
</dbReference>
<keyword evidence="4" id="KW-1185">Reference proteome</keyword>
<dbReference type="GO" id="GO:0005524">
    <property type="term" value="F:ATP binding"/>
    <property type="evidence" value="ECO:0007669"/>
    <property type="project" value="UniProtKB-KW"/>
</dbReference>
<dbReference type="PIRSF" id="PIRSF003092">
    <property type="entry name" value="MinD"/>
    <property type="match status" value="1"/>
</dbReference>
<dbReference type="InterPro" id="IPR025501">
    <property type="entry name" value="MinD_FleN"/>
</dbReference>
<proteinExistence type="predicted"/>
<reference evidence="3 4" key="1">
    <citation type="submission" date="2017-11" db="EMBL/GenBank/DDBJ databases">
        <title>Comparitive Functional Genomics of Dry Heat Resistant strains isolated from the Viking Spacecraft.</title>
        <authorList>
            <person name="Seuylemezian A."/>
            <person name="Cooper K."/>
            <person name="Vaishampayan P."/>
        </authorList>
    </citation>
    <scope>NUCLEOTIDE SEQUENCE [LARGE SCALE GENOMIC DNA]</scope>
    <source>
        <strain evidence="3 4">V32-6</strain>
    </source>
</reference>
<dbReference type="GO" id="GO:0051782">
    <property type="term" value="P:negative regulation of cell division"/>
    <property type="evidence" value="ECO:0007669"/>
    <property type="project" value="TreeGrafter"/>
</dbReference>
<dbReference type="InterPro" id="IPR050625">
    <property type="entry name" value="ParA/MinD_ATPase"/>
</dbReference>
<dbReference type="InterPro" id="IPR033756">
    <property type="entry name" value="YlxH/NBP35"/>
</dbReference>
<keyword evidence="1" id="KW-0547">Nucleotide-binding</keyword>
<dbReference type="RefSeq" id="WP_101651629.1">
    <property type="nucleotide sequence ID" value="NZ_PGVE01000095.1"/>
</dbReference>
<dbReference type="OrthoDB" id="9816297at2"/>
<dbReference type="PANTHER" id="PTHR43384:SF4">
    <property type="entry name" value="CELLULOSE BIOSYNTHESIS PROTEIN BCSQ-RELATED"/>
    <property type="match status" value="1"/>
</dbReference>
<gene>
    <name evidence="3" type="ORF">CVD27_25235</name>
</gene>
<keyword evidence="2" id="KW-0067">ATP-binding</keyword>
<dbReference type="InterPro" id="IPR027417">
    <property type="entry name" value="P-loop_NTPase"/>
</dbReference>